<keyword evidence="2" id="KW-1185">Reference proteome</keyword>
<evidence type="ECO:0000313" key="2">
    <source>
        <dbReference type="Proteomes" id="UP001144978"/>
    </source>
</evidence>
<comment type="caution">
    <text evidence="1">The sequence shown here is derived from an EMBL/GenBank/DDBJ whole genome shotgun (WGS) entry which is preliminary data.</text>
</comment>
<reference evidence="1" key="1">
    <citation type="submission" date="2022-08" db="EMBL/GenBank/DDBJ databases">
        <title>Genome Sequence of Pycnoporus sanguineus.</title>
        <authorList>
            <person name="Buettner E."/>
        </authorList>
    </citation>
    <scope>NUCLEOTIDE SEQUENCE</scope>
    <source>
        <strain evidence="1">CG-C14</strain>
    </source>
</reference>
<dbReference type="EMBL" id="JANSHE010000859">
    <property type="protein sequence ID" value="KAJ3006434.1"/>
    <property type="molecule type" value="Genomic_DNA"/>
</dbReference>
<protein>
    <submittedName>
        <fullName evidence="1">Uncharacterized protein</fullName>
    </submittedName>
</protein>
<evidence type="ECO:0000313" key="1">
    <source>
        <dbReference type="EMBL" id="KAJ3006434.1"/>
    </source>
</evidence>
<gene>
    <name evidence="1" type="ORF">NUW54_g3936</name>
</gene>
<proteinExistence type="predicted"/>
<dbReference type="Proteomes" id="UP001144978">
    <property type="component" value="Unassembled WGS sequence"/>
</dbReference>
<sequence>MVECDCQCHRTAILELHPDDDIPSYDQIRRKVADLTGIHALQTAMCVNLCVIYTGPFVDLRECPHCKEPRYNSLSLNRGSLVPRRMFHTFPIRPQIQAMWLSSENAQLMWHCGLRTQEILEAVKQDPAFLTTGNFDDIYKGLDYLWEVEAGCIKDKDTVLMFSLDGAQLYASKTSDCWFFIWVLLDLPLSSHYKKQYVLPGSVIGGPNKPKNCEGLWIWDTSTQQKVLIYPFLLLATADGPGMAYLSRMVGHQGGHGCRLYCGFPSRLKPGANTYYPAGSRPDDPGCNLSGSLHADISPCAYAQVASACVHPVYLRNLRTVIESRSGAAYQRNRLKTGIVKPSIFAGLPQVLPLPACFGMDLMHLITLNLTNLIISLLRRTITCNLTDDKATWDWAVLTDQETWRMHGKLVEGSMPYLLGSFDCPPRNPAEKISSGYKAWEFLLYIYGLLPVFL</sequence>
<name>A0ACC1PZX1_9APHY</name>
<organism evidence="1 2">
    <name type="scientific">Trametes sanguinea</name>
    <dbReference type="NCBI Taxonomy" id="158606"/>
    <lineage>
        <taxon>Eukaryota</taxon>
        <taxon>Fungi</taxon>
        <taxon>Dikarya</taxon>
        <taxon>Basidiomycota</taxon>
        <taxon>Agaricomycotina</taxon>
        <taxon>Agaricomycetes</taxon>
        <taxon>Polyporales</taxon>
        <taxon>Polyporaceae</taxon>
        <taxon>Trametes</taxon>
    </lineage>
</organism>
<accession>A0ACC1PZX1</accession>